<evidence type="ECO:0000313" key="6">
    <source>
        <dbReference type="EMBL" id="MEK0250229.1"/>
    </source>
</evidence>
<keyword evidence="4 5" id="KW-0472">Membrane</keyword>
<keyword evidence="2 5" id="KW-0812">Transmembrane</keyword>
<feature type="transmembrane region" description="Helical" evidence="5">
    <location>
        <begin position="67"/>
        <end position="87"/>
    </location>
</feature>
<keyword evidence="7" id="KW-1185">Reference proteome</keyword>
<evidence type="ECO:0000256" key="3">
    <source>
        <dbReference type="ARBA" id="ARBA00022989"/>
    </source>
</evidence>
<evidence type="ECO:0000256" key="5">
    <source>
        <dbReference type="SAM" id="Phobius"/>
    </source>
</evidence>
<dbReference type="EMBL" id="JARXNH020000057">
    <property type="protein sequence ID" value="MEK0250229.1"/>
    <property type="molecule type" value="Genomic_DNA"/>
</dbReference>
<dbReference type="Proteomes" id="UP001334005">
    <property type="component" value="Unassembled WGS sequence"/>
</dbReference>
<accession>A0ABU8ZBE1</accession>
<name>A0ABU8ZBE1_9ENTR</name>
<dbReference type="Pfam" id="PF13564">
    <property type="entry name" value="DoxX_2"/>
    <property type="match status" value="1"/>
</dbReference>
<evidence type="ECO:0000256" key="2">
    <source>
        <dbReference type="ARBA" id="ARBA00022692"/>
    </source>
</evidence>
<protein>
    <submittedName>
        <fullName evidence="6">DoxX family protein</fullName>
    </submittedName>
</protein>
<feature type="transmembrane region" description="Helical" evidence="5">
    <location>
        <begin position="12"/>
        <end position="32"/>
    </location>
</feature>
<dbReference type="InterPro" id="IPR032808">
    <property type="entry name" value="DoxX"/>
</dbReference>
<evidence type="ECO:0000313" key="7">
    <source>
        <dbReference type="Proteomes" id="UP001334005"/>
    </source>
</evidence>
<evidence type="ECO:0000256" key="1">
    <source>
        <dbReference type="ARBA" id="ARBA00004141"/>
    </source>
</evidence>
<organism evidence="6 7">
    <name type="scientific">Raoultella scottii</name>
    <dbReference type="NCBI Taxonomy" id="3040937"/>
    <lineage>
        <taxon>Bacteria</taxon>
        <taxon>Pseudomonadati</taxon>
        <taxon>Pseudomonadota</taxon>
        <taxon>Gammaproteobacteria</taxon>
        <taxon>Enterobacterales</taxon>
        <taxon>Enterobacteriaceae</taxon>
        <taxon>Klebsiella/Raoultella group</taxon>
        <taxon>Raoultella</taxon>
    </lineage>
</organism>
<keyword evidence="3 5" id="KW-1133">Transmembrane helix</keyword>
<comment type="caution">
    <text evidence="6">The sequence shown here is derived from an EMBL/GenBank/DDBJ whole genome shotgun (WGS) entry which is preliminary data.</text>
</comment>
<gene>
    <name evidence="6" type="ORF">QFI66_019240</name>
</gene>
<evidence type="ECO:0000256" key="4">
    <source>
        <dbReference type="ARBA" id="ARBA00023136"/>
    </source>
</evidence>
<comment type="subcellular location">
    <subcellularLocation>
        <location evidence="1">Membrane</location>
        <topology evidence="1">Multi-pass membrane protein</topology>
    </subcellularLocation>
</comment>
<sequence>MIKISAKQSLAYALVAFFVIGGIGNIIAPKTIMDDYARWGYPHWFHFVTGIFELVAAILMSRKISRLVGSVLATGIMFSAIITVFYHGEYLHAVAPFVVLILLILSVYLHRK</sequence>
<dbReference type="RefSeq" id="WP_331835400.1">
    <property type="nucleotide sequence ID" value="NZ_JARXNH020000057.1"/>
</dbReference>
<reference evidence="6 7" key="1">
    <citation type="submission" date="2024-03" db="EMBL/GenBank/DDBJ databases">
        <title>Two novel Raoultella species associated with bleeding cankers of broadleaf hosts, Raoultella scottia sp. nov. and Raoultella lignicola sp. nov.</title>
        <authorList>
            <person name="Brady C.L."/>
        </authorList>
    </citation>
    <scope>NUCLEOTIDE SEQUENCE [LARGE SCALE GENOMIC DNA]</scope>
    <source>
        <strain evidence="6 7">BAC 10a-01-01</strain>
    </source>
</reference>
<feature type="transmembrane region" description="Helical" evidence="5">
    <location>
        <begin position="93"/>
        <end position="110"/>
    </location>
</feature>
<proteinExistence type="predicted"/>
<feature type="transmembrane region" description="Helical" evidence="5">
    <location>
        <begin position="44"/>
        <end position="60"/>
    </location>
</feature>